<accession>A0ABR4I8X3</accession>
<evidence type="ECO:0000259" key="2">
    <source>
        <dbReference type="SMART" id="SM00906"/>
    </source>
</evidence>
<evidence type="ECO:0000313" key="3">
    <source>
        <dbReference type="EMBL" id="KAL2824199.1"/>
    </source>
</evidence>
<keyword evidence="1" id="KW-0539">Nucleus</keyword>
<dbReference type="Proteomes" id="UP001610446">
    <property type="component" value="Unassembled WGS sequence"/>
</dbReference>
<dbReference type="PANTHER" id="PTHR47425">
    <property type="entry name" value="FARB-RELATED"/>
    <property type="match status" value="1"/>
</dbReference>
<comment type="caution">
    <text evidence="3">The sequence shown here is derived from an EMBL/GenBank/DDBJ whole genome shotgun (WGS) entry which is preliminary data.</text>
</comment>
<dbReference type="InterPro" id="IPR052761">
    <property type="entry name" value="Fungal_Detox/Toxin_TFs"/>
</dbReference>
<dbReference type="Pfam" id="PF04082">
    <property type="entry name" value="Fungal_trans"/>
    <property type="match status" value="1"/>
</dbReference>
<gene>
    <name evidence="3" type="ORF">BJY01DRAFT_256502</name>
</gene>
<sequence length="657" mass="73498">MTPRSRSRLTGKNIDHSTHSALGLTLATERPGSPRSQAFPPPNVNRLPFSYYVILNGAPLGRLDENEIAILESRGCLHLPSRPVTESLIVHYFLYIHPSLPILDEPEFWRMYSRPEEHSGKFSLTLFQAMLFAAAPFVPEYVVRQCGFDSLLAARETLYCRAKLLQSQSLDSDHVVSAQIALLLSFYNSNTDLMSNSNWLTTAIDHAQTNYAHQHKDILLLPEKRRKSLKRLWWSCVLRDRMISMGMRRPLQIPPSRFITSEEPLCLADLEEEIHGSAVYTADVKLSLAWLLIRLCHFTDAITELLSILYPPPADNGECRANTGEADRVNLQCARANLAIWDMDFSHLGEEDVLQNHSSVILFSRLNSLYYQTARIALCNHACQHAARFDWCHTSLSLNYYKSELQEAFSAMTEQVRNLVAANMAKYLPVSAMAYTVLPLILWGINVSLSSTPTARHRNSQGLALFTAVNRSYSLRYDVKRLAMLVDRALHFAKMELVKLRPFAGKISREISFLDMFEQEPASYVALYLFLDTLLSADFNHAEARPFRGDALGKVAVQSVEVSSSSPGSTATRKDSSGGLDVVVPSCEDHGQLTPLPQPDPALEALNMGDSPTLDTIDSIDGAIDMSIVGNALVSQQIAQEPVQPCQFMDFWGVFGE</sequence>
<keyword evidence="4" id="KW-1185">Reference proteome</keyword>
<protein>
    <submittedName>
        <fullName evidence="3">Fungal-specific transcription factor domain-containing protein</fullName>
    </submittedName>
</protein>
<evidence type="ECO:0000313" key="4">
    <source>
        <dbReference type="Proteomes" id="UP001610446"/>
    </source>
</evidence>
<reference evidence="3 4" key="1">
    <citation type="submission" date="2024-07" db="EMBL/GenBank/DDBJ databases">
        <title>Section-level genome sequencing and comparative genomics of Aspergillus sections Usti and Cavernicolus.</title>
        <authorList>
            <consortium name="Lawrence Berkeley National Laboratory"/>
            <person name="Nybo J.L."/>
            <person name="Vesth T.C."/>
            <person name="Theobald S."/>
            <person name="Frisvad J.C."/>
            <person name="Larsen T.O."/>
            <person name="Kjaerboelling I."/>
            <person name="Rothschild-Mancinelli K."/>
            <person name="Lyhne E.K."/>
            <person name="Kogle M.E."/>
            <person name="Barry K."/>
            <person name="Clum A."/>
            <person name="Na H."/>
            <person name="Ledsgaard L."/>
            <person name="Lin J."/>
            <person name="Lipzen A."/>
            <person name="Kuo A."/>
            <person name="Riley R."/>
            <person name="Mondo S."/>
            <person name="Labutti K."/>
            <person name="Haridas S."/>
            <person name="Pangalinan J."/>
            <person name="Salamov A.A."/>
            <person name="Simmons B.A."/>
            <person name="Magnuson J.K."/>
            <person name="Chen J."/>
            <person name="Drula E."/>
            <person name="Henrissat B."/>
            <person name="Wiebenga A."/>
            <person name="Lubbers R.J."/>
            <person name="Gomes A.C."/>
            <person name="Makela M.R."/>
            <person name="Stajich J."/>
            <person name="Grigoriev I.V."/>
            <person name="Mortensen U.H."/>
            <person name="De Vries R.P."/>
            <person name="Baker S.E."/>
            <person name="Andersen M.R."/>
        </authorList>
    </citation>
    <scope>NUCLEOTIDE SEQUENCE [LARGE SCALE GENOMIC DNA]</scope>
    <source>
        <strain evidence="3 4">CBS 123904</strain>
    </source>
</reference>
<feature type="domain" description="Xylanolytic transcriptional activator regulatory" evidence="2">
    <location>
        <begin position="196"/>
        <end position="270"/>
    </location>
</feature>
<evidence type="ECO:0000256" key="1">
    <source>
        <dbReference type="ARBA" id="ARBA00023242"/>
    </source>
</evidence>
<dbReference type="PANTHER" id="PTHR47425:SF2">
    <property type="entry name" value="FARB-RELATED"/>
    <property type="match status" value="1"/>
</dbReference>
<organism evidence="3 4">
    <name type="scientific">Aspergillus pseudoustus</name>
    <dbReference type="NCBI Taxonomy" id="1810923"/>
    <lineage>
        <taxon>Eukaryota</taxon>
        <taxon>Fungi</taxon>
        <taxon>Dikarya</taxon>
        <taxon>Ascomycota</taxon>
        <taxon>Pezizomycotina</taxon>
        <taxon>Eurotiomycetes</taxon>
        <taxon>Eurotiomycetidae</taxon>
        <taxon>Eurotiales</taxon>
        <taxon>Aspergillaceae</taxon>
        <taxon>Aspergillus</taxon>
        <taxon>Aspergillus subgen. Nidulantes</taxon>
    </lineage>
</organism>
<dbReference type="CDD" id="cd12148">
    <property type="entry name" value="fungal_TF_MHR"/>
    <property type="match status" value="1"/>
</dbReference>
<dbReference type="SMART" id="SM00906">
    <property type="entry name" value="Fungal_trans"/>
    <property type="match status" value="1"/>
</dbReference>
<proteinExistence type="predicted"/>
<name>A0ABR4I8X3_9EURO</name>
<dbReference type="EMBL" id="JBFXLU010000572">
    <property type="protein sequence ID" value="KAL2824199.1"/>
    <property type="molecule type" value="Genomic_DNA"/>
</dbReference>
<dbReference type="InterPro" id="IPR007219">
    <property type="entry name" value="XnlR_reg_dom"/>
</dbReference>